<sequence>MDVTDEVTASAIARALGDELRRAREARGWSRAFFVKRLPSQIGDRTLLAYEHGLRQLTMLRLLELSQGLEVPASVIVAQALQRARLYLQNITMRVDLRQVLQNTNVHYRPLVPWARNRLHDSADGVIEVSPDGVRELAAVMGRTNREMSAYLAKFTPDHTVTEEVDAVPV</sequence>
<evidence type="ECO:0000313" key="2">
    <source>
        <dbReference type="Proteomes" id="UP000520767"/>
    </source>
</evidence>
<accession>A0A7W7Q567</accession>
<dbReference type="SUPFAM" id="SSF47413">
    <property type="entry name" value="lambda repressor-like DNA-binding domains"/>
    <property type="match status" value="1"/>
</dbReference>
<reference evidence="1 2" key="1">
    <citation type="submission" date="2020-08" db="EMBL/GenBank/DDBJ databases">
        <title>Genomic Encyclopedia of Type Strains, Phase III (KMG-III): the genomes of soil and plant-associated and newly described type strains.</title>
        <authorList>
            <person name="Whitman W."/>
        </authorList>
    </citation>
    <scope>NUCLEOTIDE SEQUENCE [LARGE SCALE GENOMIC DNA]</scope>
    <source>
        <strain evidence="1 2">CECT 8960</strain>
    </source>
</reference>
<gene>
    <name evidence="1" type="ORF">FHR82_003486</name>
</gene>
<keyword evidence="2" id="KW-1185">Reference proteome</keyword>
<proteinExistence type="predicted"/>
<dbReference type="RefSeq" id="WP_184811363.1">
    <property type="nucleotide sequence ID" value="NZ_JACHJQ010000003.1"/>
</dbReference>
<name>A0A7W7Q567_9PSEU</name>
<comment type="caution">
    <text evidence="1">The sequence shown here is derived from an EMBL/GenBank/DDBJ whole genome shotgun (WGS) entry which is preliminary data.</text>
</comment>
<dbReference type="EMBL" id="JACHJQ010000003">
    <property type="protein sequence ID" value="MBB4907266.1"/>
    <property type="molecule type" value="Genomic_DNA"/>
</dbReference>
<organism evidence="1 2">
    <name type="scientific">Actinophytocola algeriensis</name>
    <dbReference type="NCBI Taxonomy" id="1768010"/>
    <lineage>
        <taxon>Bacteria</taxon>
        <taxon>Bacillati</taxon>
        <taxon>Actinomycetota</taxon>
        <taxon>Actinomycetes</taxon>
        <taxon>Pseudonocardiales</taxon>
        <taxon>Pseudonocardiaceae</taxon>
    </lineage>
</organism>
<dbReference type="AlphaFoldDB" id="A0A7W7Q567"/>
<dbReference type="InterPro" id="IPR001387">
    <property type="entry name" value="Cro/C1-type_HTH"/>
</dbReference>
<evidence type="ECO:0000313" key="1">
    <source>
        <dbReference type="EMBL" id="MBB4907266.1"/>
    </source>
</evidence>
<protein>
    <submittedName>
        <fullName evidence="1">Transcriptional regulator with XRE-family HTH domain</fullName>
    </submittedName>
</protein>
<dbReference type="Proteomes" id="UP000520767">
    <property type="component" value="Unassembled WGS sequence"/>
</dbReference>
<dbReference type="CDD" id="cd00093">
    <property type="entry name" value="HTH_XRE"/>
    <property type="match status" value="1"/>
</dbReference>
<dbReference type="GO" id="GO:0003677">
    <property type="term" value="F:DNA binding"/>
    <property type="evidence" value="ECO:0007669"/>
    <property type="project" value="InterPro"/>
</dbReference>
<dbReference type="InterPro" id="IPR010982">
    <property type="entry name" value="Lambda_DNA-bd_dom_sf"/>
</dbReference>
<dbReference type="Gene3D" id="1.10.260.40">
    <property type="entry name" value="lambda repressor-like DNA-binding domains"/>
    <property type="match status" value="1"/>
</dbReference>